<feature type="non-terminal residue" evidence="2">
    <location>
        <position position="1"/>
    </location>
</feature>
<accession>A0ABD2VG55</accession>
<feature type="compositionally biased region" description="Low complexity" evidence="1">
    <location>
        <begin position="115"/>
        <end position="133"/>
    </location>
</feature>
<sequence>NTLEIFSLSSSLSLSLAPPFPYSFCPHFRRRGWPPHVVRWQPPLSPLSSSPPLSSLFYLVGKDEPSSNSALRNAYSSNESSGKNQRQLGEISSSWSLPLISSPLFSCGQQLDKTSAASSKAAAPADNDSKSPAKPTTSKNHRRAATRTTAPPPPLSSPAKLEEFNSKRLFLQEL</sequence>
<proteinExistence type="predicted"/>
<reference evidence="2 3" key="1">
    <citation type="submission" date="2024-05" db="EMBL/GenBank/DDBJ databases">
        <title>De novo assembly of an allotetraploid wild potato.</title>
        <authorList>
            <person name="Hosaka A.J."/>
        </authorList>
    </citation>
    <scope>NUCLEOTIDE SEQUENCE [LARGE SCALE GENOMIC DNA]</scope>
    <source>
        <tissue evidence="2">Young leaves</tissue>
    </source>
</reference>
<dbReference type="Proteomes" id="UP001627284">
    <property type="component" value="Unassembled WGS sequence"/>
</dbReference>
<name>A0ABD2VG55_9SOLN</name>
<organism evidence="2 3">
    <name type="scientific">Solanum stoloniferum</name>
    <dbReference type="NCBI Taxonomy" id="62892"/>
    <lineage>
        <taxon>Eukaryota</taxon>
        <taxon>Viridiplantae</taxon>
        <taxon>Streptophyta</taxon>
        <taxon>Embryophyta</taxon>
        <taxon>Tracheophyta</taxon>
        <taxon>Spermatophyta</taxon>
        <taxon>Magnoliopsida</taxon>
        <taxon>eudicotyledons</taxon>
        <taxon>Gunneridae</taxon>
        <taxon>Pentapetalae</taxon>
        <taxon>asterids</taxon>
        <taxon>lamiids</taxon>
        <taxon>Solanales</taxon>
        <taxon>Solanaceae</taxon>
        <taxon>Solanoideae</taxon>
        <taxon>Solaneae</taxon>
        <taxon>Solanum</taxon>
    </lineage>
</organism>
<feature type="compositionally biased region" description="Polar residues" evidence="1">
    <location>
        <begin position="68"/>
        <end position="87"/>
    </location>
</feature>
<feature type="region of interest" description="Disordered" evidence="1">
    <location>
        <begin position="68"/>
        <end position="89"/>
    </location>
</feature>
<feature type="region of interest" description="Disordered" evidence="1">
    <location>
        <begin position="115"/>
        <end position="163"/>
    </location>
</feature>
<dbReference type="AlphaFoldDB" id="A0ABD2VG55"/>
<dbReference type="EMBL" id="JBJKTR010000001">
    <property type="protein sequence ID" value="KAL3379107.1"/>
    <property type="molecule type" value="Genomic_DNA"/>
</dbReference>
<evidence type="ECO:0000313" key="3">
    <source>
        <dbReference type="Proteomes" id="UP001627284"/>
    </source>
</evidence>
<gene>
    <name evidence="2" type="ORF">AABB24_000033</name>
</gene>
<keyword evidence="3" id="KW-1185">Reference proteome</keyword>
<comment type="caution">
    <text evidence="2">The sequence shown here is derived from an EMBL/GenBank/DDBJ whole genome shotgun (WGS) entry which is preliminary data.</text>
</comment>
<evidence type="ECO:0000313" key="2">
    <source>
        <dbReference type="EMBL" id="KAL3379107.1"/>
    </source>
</evidence>
<protein>
    <submittedName>
        <fullName evidence="2">Uncharacterized protein</fullName>
    </submittedName>
</protein>
<evidence type="ECO:0000256" key="1">
    <source>
        <dbReference type="SAM" id="MobiDB-lite"/>
    </source>
</evidence>